<dbReference type="InterPro" id="IPR023292">
    <property type="entry name" value="NTP_PyroPHydrolase-like_dom_sf"/>
</dbReference>
<organism evidence="1 2">
    <name type="scientific">Neisseria brasiliensis</name>
    <dbReference type="NCBI Taxonomy" id="2666100"/>
    <lineage>
        <taxon>Bacteria</taxon>
        <taxon>Pseudomonadati</taxon>
        <taxon>Pseudomonadota</taxon>
        <taxon>Betaproteobacteria</taxon>
        <taxon>Neisseriales</taxon>
        <taxon>Neisseriaceae</taxon>
        <taxon>Neisseria</taxon>
    </lineage>
</organism>
<sequence>MTTIEHGKSQGHPYANLIRLRRKTNFEPYKKQLGALNEVQRIELLDTCCDQIVTAVGVAYMLGMDIEGALAEVIRNKLKV</sequence>
<dbReference type="Gene3D" id="1.10.3420.10">
    <property type="entry name" value="putative ntp pyrophosphohydrolase like domain"/>
    <property type="match status" value="1"/>
</dbReference>
<reference evidence="1" key="1">
    <citation type="journal article" name="Emerg. Infect. Dis.">
        <title>Two cases of a newly characterized neisseria species.</title>
        <authorList>
            <person name="Mustapha M."/>
            <person name="Lemos A.P.S."/>
            <person name="Harrison L.H."/>
            <person name="Vantyne D."/>
            <person name="Sacchi C.T."/>
        </authorList>
    </citation>
    <scope>NUCLEOTIDE SEQUENCE</scope>
    <source>
        <strain evidence="1">N.95.16</strain>
    </source>
</reference>
<name>A0A7X2H0R2_9NEIS</name>
<proteinExistence type="predicted"/>
<protein>
    <submittedName>
        <fullName evidence="1">Uncharacterized protein</fullName>
    </submittedName>
</protein>
<comment type="caution">
    <text evidence="1">The sequence shown here is derived from an EMBL/GenBank/DDBJ whole genome shotgun (WGS) entry which is preliminary data.</text>
</comment>
<dbReference type="EMBL" id="WJXO01000001">
    <property type="protein sequence ID" value="MRN38577.1"/>
    <property type="molecule type" value="Genomic_DNA"/>
</dbReference>
<dbReference type="AlphaFoldDB" id="A0A7X2H0R2"/>
<evidence type="ECO:0000313" key="1">
    <source>
        <dbReference type="EMBL" id="MRN38577.1"/>
    </source>
</evidence>
<accession>A0A7X2H0R2</accession>
<dbReference type="Proteomes" id="UP000486297">
    <property type="component" value="Unassembled WGS sequence"/>
</dbReference>
<evidence type="ECO:0000313" key="2">
    <source>
        <dbReference type="Proteomes" id="UP000486297"/>
    </source>
</evidence>
<keyword evidence="2" id="KW-1185">Reference proteome</keyword>
<dbReference type="RefSeq" id="WP_095502943.1">
    <property type="nucleotide sequence ID" value="NZ_WJXO01000001.1"/>
</dbReference>
<gene>
    <name evidence="1" type="ORF">GJU80_08840</name>
</gene>